<protein>
    <recommendedName>
        <fullName evidence="5">Type I restriction modification DNA specificity domain-containing protein</fullName>
    </recommendedName>
</protein>
<comment type="subunit">
    <text evidence="4">The methyltransferase is composed of M and S polypeptides.</text>
</comment>
<dbReference type="SUPFAM" id="SSF116734">
    <property type="entry name" value="DNA methylase specificity domain"/>
    <property type="match status" value="2"/>
</dbReference>
<dbReference type="Pfam" id="PF01420">
    <property type="entry name" value="Methylase_S"/>
    <property type="match status" value="2"/>
</dbReference>
<dbReference type="Gene3D" id="3.90.220.20">
    <property type="entry name" value="DNA methylase specificity domains"/>
    <property type="match status" value="2"/>
</dbReference>
<keyword evidence="2" id="KW-0680">Restriction system</keyword>
<feature type="domain" description="Type I restriction modification DNA specificity" evidence="5">
    <location>
        <begin position="195"/>
        <end position="347"/>
    </location>
</feature>
<dbReference type="GO" id="GO:0003677">
    <property type="term" value="F:DNA binding"/>
    <property type="evidence" value="ECO:0007669"/>
    <property type="project" value="UniProtKB-KW"/>
</dbReference>
<comment type="caution">
    <text evidence="6">The sequence shown here is derived from an EMBL/GenBank/DDBJ whole genome shotgun (WGS) entry which is preliminary data.</text>
</comment>
<evidence type="ECO:0000313" key="6">
    <source>
        <dbReference type="EMBL" id="MUN35402.1"/>
    </source>
</evidence>
<dbReference type="GO" id="GO:0009307">
    <property type="term" value="P:DNA restriction-modification system"/>
    <property type="evidence" value="ECO:0007669"/>
    <property type="project" value="UniProtKB-KW"/>
</dbReference>
<comment type="similarity">
    <text evidence="1">Belongs to the type-I restriction system S methylase family.</text>
</comment>
<reference evidence="6 7" key="1">
    <citation type="submission" date="2019-11" db="EMBL/GenBank/DDBJ databases">
        <authorList>
            <person name="Cao P."/>
        </authorList>
    </citation>
    <scope>NUCLEOTIDE SEQUENCE [LARGE SCALE GENOMIC DNA]</scope>
    <source>
        <strain evidence="6 7">NEAU-AAG5</strain>
    </source>
</reference>
<accession>A0A7K1KTA3</accession>
<dbReference type="PANTHER" id="PTHR43140">
    <property type="entry name" value="TYPE-1 RESTRICTION ENZYME ECOKI SPECIFICITY PROTEIN"/>
    <property type="match status" value="1"/>
</dbReference>
<sequence length="378" mass="42289">MKLPERPLGDAIRLNLMPVDVSAGTNYPIAGLYSFGRGFIRRPTIDGSETAYSRLFRISKDQLVMSKLGAWEGAFAVVPDEFDGAFVSPEYPSFDIDSSVATTAYIAHLVRWPAFWERVNPRGSMARRKRITPARLAEIAVPLPDLEEQRRIASRLDAAEERLKEVGRQRDYSIKLHDSLRESMFSNEQLGEPARLGDVLTLERIPAIIDPEENYTQIGIRSFGKGIFHRDGSLGSELSKLKYYEIRPGNLIVSNIMAWEGAIAVSSEADNGCIGSHRFLSFKPTESVDIRYLSHFFQSRQGRELIKTTSTGTVLRNQTLSIKHFENLKVPLPPIGEQKRVASILERSNVIQGRVATQGELSNTLTRSLLHAAFSGKL</sequence>
<dbReference type="PANTHER" id="PTHR43140:SF1">
    <property type="entry name" value="TYPE I RESTRICTION ENZYME ECOKI SPECIFICITY SUBUNIT"/>
    <property type="match status" value="1"/>
</dbReference>
<evidence type="ECO:0000256" key="4">
    <source>
        <dbReference type="ARBA" id="ARBA00038652"/>
    </source>
</evidence>
<dbReference type="AlphaFoldDB" id="A0A7K1KTA3"/>
<keyword evidence="3" id="KW-0238">DNA-binding</keyword>
<proteinExistence type="inferred from homology"/>
<dbReference type="InterPro" id="IPR000055">
    <property type="entry name" value="Restrct_endonuc_typeI_TRD"/>
</dbReference>
<dbReference type="Proteomes" id="UP000432015">
    <property type="component" value="Unassembled WGS sequence"/>
</dbReference>
<dbReference type="InterPro" id="IPR044946">
    <property type="entry name" value="Restrct_endonuc_typeI_TRD_sf"/>
</dbReference>
<organism evidence="6 7">
    <name type="scientific">Actinomadura litoris</name>
    <dbReference type="NCBI Taxonomy" id="2678616"/>
    <lineage>
        <taxon>Bacteria</taxon>
        <taxon>Bacillati</taxon>
        <taxon>Actinomycetota</taxon>
        <taxon>Actinomycetes</taxon>
        <taxon>Streptosporangiales</taxon>
        <taxon>Thermomonosporaceae</taxon>
        <taxon>Actinomadura</taxon>
    </lineage>
</organism>
<name>A0A7K1KTA3_9ACTN</name>
<evidence type="ECO:0000313" key="7">
    <source>
        <dbReference type="Proteomes" id="UP000432015"/>
    </source>
</evidence>
<evidence type="ECO:0000256" key="2">
    <source>
        <dbReference type="ARBA" id="ARBA00022747"/>
    </source>
</evidence>
<evidence type="ECO:0000256" key="1">
    <source>
        <dbReference type="ARBA" id="ARBA00010923"/>
    </source>
</evidence>
<feature type="domain" description="Type I restriction modification DNA specificity" evidence="5">
    <location>
        <begin position="128"/>
        <end position="164"/>
    </location>
</feature>
<dbReference type="InterPro" id="IPR051212">
    <property type="entry name" value="Type-I_RE_S_subunit"/>
</dbReference>
<gene>
    <name evidence="6" type="ORF">GNZ18_02115</name>
</gene>
<dbReference type="RefSeq" id="WP_156214354.1">
    <property type="nucleotide sequence ID" value="NZ_WOFH01000001.1"/>
</dbReference>
<dbReference type="EMBL" id="WOFH01000001">
    <property type="protein sequence ID" value="MUN35402.1"/>
    <property type="molecule type" value="Genomic_DNA"/>
</dbReference>
<evidence type="ECO:0000256" key="3">
    <source>
        <dbReference type="ARBA" id="ARBA00023125"/>
    </source>
</evidence>
<keyword evidence="7" id="KW-1185">Reference proteome</keyword>
<evidence type="ECO:0000259" key="5">
    <source>
        <dbReference type="Pfam" id="PF01420"/>
    </source>
</evidence>